<sequence length="130" mass="14196">MEKNGNNSAASDSKGVYEKIFSAIAVSPSFQAIRQAKHFPQEPKAASTARSGDAPQPQPKKSAELAPVVIQIPITSAKQNSQVKEEKHEAQNSEVRNIEIQGGLDINDIFSEYIRRTKKKFNSTQSNPGS</sequence>
<comment type="caution">
    <text evidence="2">The sequence shown here is derived from an EMBL/GenBank/DDBJ whole genome shotgun (WGS) entry which is preliminary data.</text>
</comment>
<proteinExistence type="predicted"/>
<dbReference type="EMBL" id="RDQH01000329">
    <property type="protein sequence ID" value="RXI02713.1"/>
    <property type="molecule type" value="Genomic_DNA"/>
</dbReference>
<evidence type="ECO:0000256" key="1">
    <source>
        <dbReference type="SAM" id="MobiDB-lite"/>
    </source>
</evidence>
<dbReference type="AlphaFoldDB" id="A0A498KB09"/>
<dbReference type="Proteomes" id="UP000290289">
    <property type="component" value="Chromosome 3"/>
</dbReference>
<reference evidence="2 3" key="1">
    <citation type="submission" date="2018-10" db="EMBL/GenBank/DDBJ databases">
        <title>A high-quality apple genome assembly.</title>
        <authorList>
            <person name="Hu J."/>
        </authorList>
    </citation>
    <scope>NUCLEOTIDE SEQUENCE [LARGE SCALE GENOMIC DNA]</scope>
    <source>
        <strain evidence="3">cv. HFTH1</strain>
        <tissue evidence="2">Young leaf</tissue>
    </source>
</reference>
<accession>A0A498KB09</accession>
<organism evidence="2 3">
    <name type="scientific">Malus domestica</name>
    <name type="common">Apple</name>
    <name type="synonym">Pyrus malus</name>
    <dbReference type="NCBI Taxonomy" id="3750"/>
    <lineage>
        <taxon>Eukaryota</taxon>
        <taxon>Viridiplantae</taxon>
        <taxon>Streptophyta</taxon>
        <taxon>Embryophyta</taxon>
        <taxon>Tracheophyta</taxon>
        <taxon>Spermatophyta</taxon>
        <taxon>Magnoliopsida</taxon>
        <taxon>eudicotyledons</taxon>
        <taxon>Gunneridae</taxon>
        <taxon>Pentapetalae</taxon>
        <taxon>rosids</taxon>
        <taxon>fabids</taxon>
        <taxon>Rosales</taxon>
        <taxon>Rosaceae</taxon>
        <taxon>Amygdaloideae</taxon>
        <taxon>Maleae</taxon>
        <taxon>Malus</taxon>
    </lineage>
</organism>
<protein>
    <submittedName>
        <fullName evidence="2">Uncharacterized protein</fullName>
    </submittedName>
</protein>
<evidence type="ECO:0000313" key="2">
    <source>
        <dbReference type="EMBL" id="RXI02713.1"/>
    </source>
</evidence>
<dbReference type="PANTHER" id="PTHR36746:SF3">
    <property type="entry name" value="DUF4005 DOMAIN-CONTAINING PROTEIN"/>
    <property type="match status" value="1"/>
</dbReference>
<feature type="region of interest" description="Disordered" evidence="1">
    <location>
        <begin position="35"/>
        <end position="66"/>
    </location>
</feature>
<dbReference type="PANTHER" id="PTHR36746">
    <property type="entry name" value="BNAC04G51760D PROTEIN"/>
    <property type="match status" value="1"/>
</dbReference>
<gene>
    <name evidence="2" type="ORF">DVH24_002791</name>
</gene>
<name>A0A498KB09_MALDO</name>
<keyword evidence="3" id="KW-1185">Reference proteome</keyword>
<evidence type="ECO:0000313" key="3">
    <source>
        <dbReference type="Proteomes" id="UP000290289"/>
    </source>
</evidence>